<evidence type="ECO:0000256" key="5">
    <source>
        <dbReference type="ARBA" id="ARBA00022692"/>
    </source>
</evidence>
<feature type="transmembrane region" description="Helical" evidence="13">
    <location>
        <begin position="457"/>
        <end position="477"/>
    </location>
</feature>
<keyword evidence="6" id="KW-0552">Olfaction</keyword>
<evidence type="ECO:0000256" key="8">
    <source>
        <dbReference type="ARBA" id="ARBA00023136"/>
    </source>
</evidence>
<evidence type="ECO:0000313" key="15">
    <source>
        <dbReference type="RefSeq" id="XP_034102036.1"/>
    </source>
</evidence>
<dbReference type="AlphaFoldDB" id="A0A6P8WEH3"/>
<dbReference type="PANTHER" id="PTHR11923:SF69">
    <property type="entry name" value="SENSORY NEURON MEMBRANE PROTEIN 1"/>
    <property type="match status" value="1"/>
</dbReference>
<evidence type="ECO:0000256" key="11">
    <source>
        <dbReference type="ARBA" id="ARBA00023180"/>
    </source>
</evidence>
<evidence type="ECO:0000256" key="7">
    <source>
        <dbReference type="ARBA" id="ARBA00022989"/>
    </source>
</evidence>
<evidence type="ECO:0000256" key="2">
    <source>
        <dbReference type="ARBA" id="ARBA00010532"/>
    </source>
</evidence>
<sequence>MYLKVVVVSFVVLLLGALIGFLAFPMLFQELVKRSVNLKPGSETRQMWEKLPFPMIFKLYVFNVSNPQEIEAGGKPRLQEVGPLVFEEWKDKFDVLDIEEENAISFKMRNTFILRPDLGLNGDQLITMPHPLLQFMAIGTLGQAEELQAAVAMGLELIFQPRSAFITATLMQLFFDGIDVNCAHEEPAAQAICQQFHAGAVPGAVPVNATHFKFSLMGAGNHTNAGSFKVARSRSKGTTVGRVLQFNGADQLQVWTETFNGSSCNRFRGTDGTIFAPFMRPQQGLWSYSPQLCRSLSPKWLGKTSYNELPAQRYELSLGASRLEPDWSCYCTSYPDDCPADGTMDLVRCSGLPMVASLPHFFQAQPELVTQVEGLWPSKDKHASTLIFEQLSGTVLSVFNRLQFSLKVSSVPQVAVMCQLRNLTMPLFWIEESLQLDKTITAVLHKKIFSVLSANNLFRWLAIGLGSLGCALGGLFLHLRRGDAKRVGASEEQ</sequence>
<dbReference type="PRINTS" id="PR01609">
    <property type="entry name" value="CD36FAMILY"/>
</dbReference>
<evidence type="ECO:0000256" key="1">
    <source>
        <dbReference type="ARBA" id="ARBA00004651"/>
    </source>
</evidence>
<evidence type="ECO:0000256" key="9">
    <source>
        <dbReference type="ARBA" id="ARBA00023157"/>
    </source>
</evidence>
<keyword evidence="14" id="KW-1185">Reference proteome</keyword>
<dbReference type="Pfam" id="PF01130">
    <property type="entry name" value="CD36"/>
    <property type="match status" value="1"/>
</dbReference>
<keyword evidence="8 13" id="KW-0472">Membrane</keyword>
<dbReference type="InterPro" id="IPR002159">
    <property type="entry name" value="CD36_fam"/>
</dbReference>
<feature type="transmembrane region" description="Helical" evidence="13">
    <location>
        <begin position="7"/>
        <end position="28"/>
    </location>
</feature>
<dbReference type="GO" id="GO:0005886">
    <property type="term" value="C:plasma membrane"/>
    <property type="evidence" value="ECO:0007669"/>
    <property type="project" value="UniProtKB-SubCell"/>
</dbReference>
<keyword evidence="11" id="KW-0325">Glycoprotein</keyword>
<comment type="subcellular location">
    <subcellularLocation>
        <location evidence="1">Cell membrane</location>
        <topology evidence="1">Multi-pass membrane protein</topology>
    </subcellularLocation>
</comment>
<keyword evidence="7 13" id="KW-1133">Transmembrane helix</keyword>
<keyword evidence="3" id="KW-1003">Cell membrane</keyword>
<evidence type="ECO:0000256" key="3">
    <source>
        <dbReference type="ARBA" id="ARBA00022475"/>
    </source>
</evidence>
<gene>
    <name evidence="15" type="primary">LOC117566604</name>
</gene>
<accession>A0A6P8WEH3</accession>
<protein>
    <recommendedName>
        <fullName evidence="12">Sensory neuron membrane protein 1</fullName>
    </recommendedName>
</protein>
<dbReference type="GO" id="GO:0005044">
    <property type="term" value="F:scavenger receptor activity"/>
    <property type="evidence" value="ECO:0007669"/>
    <property type="project" value="TreeGrafter"/>
</dbReference>
<dbReference type="GO" id="GO:0005737">
    <property type="term" value="C:cytoplasm"/>
    <property type="evidence" value="ECO:0007669"/>
    <property type="project" value="TreeGrafter"/>
</dbReference>
<keyword evidence="10" id="KW-0675">Receptor</keyword>
<evidence type="ECO:0000256" key="13">
    <source>
        <dbReference type="SAM" id="Phobius"/>
    </source>
</evidence>
<evidence type="ECO:0000256" key="12">
    <source>
        <dbReference type="ARBA" id="ARBA00040646"/>
    </source>
</evidence>
<dbReference type="Proteomes" id="UP000515160">
    <property type="component" value="Chromosome 3"/>
</dbReference>
<keyword evidence="5 13" id="KW-0812">Transmembrane</keyword>
<name>A0A6P8WEH3_DROAB</name>
<evidence type="ECO:0000256" key="6">
    <source>
        <dbReference type="ARBA" id="ARBA00022725"/>
    </source>
</evidence>
<dbReference type="RefSeq" id="XP_034102036.1">
    <property type="nucleotide sequence ID" value="XM_034246145.1"/>
</dbReference>
<reference evidence="15" key="1">
    <citation type="submission" date="2025-08" db="UniProtKB">
        <authorList>
            <consortium name="RefSeq"/>
        </authorList>
    </citation>
    <scope>IDENTIFICATION</scope>
    <source>
        <strain evidence="15">15112-1751.03</strain>
        <tissue evidence="15">Whole Adult</tissue>
    </source>
</reference>
<dbReference type="OrthoDB" id="10024078at2759"/>
<comment type="similarity">
    <text evidence="2">Belongs to the CD36 family.</text>
</comment>
<organism evidence="14 15">
    <name type="scientific">Drosophila albomicans</name>
    <name type="common">Fruit fly</name>
    <dbReference type="NCBI Taxonomy" id="7291"/>
    <lineage>
        <taxon>Eukaryota</taxon>
        <taxon>Metazoa</taxon>
        <taxon>Ecdysozoa</taxon>
        <taxon>Arthropoda</taxon>
        <taxon>Hexapoda</taxon>
        <taxon>Insecta</taxon>
        <taxon>Pterygota</taxon>
        <taxon>Neoptera</taxon>
        <taxon>Endopterygota</taxon>
        <taxon>Diptera</taxon>
        <taxon>Brachycera</taxon>
        <taxon>Muscomorpha</taxon>
        <taxon>Ephydroidea</taxon>
        <taxon>Drosophilidae</taxon>
        <taxon>Drosophila</taxon>
    </lineage>
</organism>
<evidence type="ECO:0000313" key="14">
    <source>
        <dbReference type="Proteomes" id="UP000515160"/>
    </source>
</evidence>
<dbReference type="GO" id="GO:0007608">
    <property type="term" value="P:sensory perception of smell"/>
    <property type="evidence" value="ECO:0007669"/>
    <property type="project" value="UniProtKB-KW"/>
</dbReference>
<dbReference type="PANTHER" id="PTHR11923">
    <property type="entry name" value="SCAVENGER RECEPTOR CLASS B TYPE-1 SR-B1"/>
    <property type="match status" value="1"/>
</dbReference>
<evidence type="ECO:0000256" key="4">
    <source>
        <dbReference type="ARBA" id="ARBA00022606"/>
    </source>
</evidence>
<keyword evidence="4" id="KW-0716">Sensory transduction</keyword>
<keyword evidence="9" id="KW-1015">Disulfide bond</keyword>
<evidence type="ECO:0000256" key="10">
    <source>
        <dbReference type="ARBA" id="ARBA00023170"/>
    </source>
</evidence>
<dbReference type="GeneID" id="117566604"/>
<proteinExistence type="inferred from homology"/>